<proteinExistence type="predicted"/>
<gene>
    <name evidence="1" type="ORF">GGD40_005596</name>
</gene>
<reference evidence="1 2" key="1">
    <citation type="submission" date="2020-07" db="EMBL/GenBank/DDBJ databases">
        <title>Exploring microbial biodiversity for novel pathways involved in the catabolism of aromatic compounds derived from lignin.</title>
        <authorList>
            <person name="Elkins J."/>
        </authorList>
    </citation>
    <scope>NUCLEOTIDE SEQUENCE [LARGE SCALE GENOMIC DNA]</scope>
    <source>
        <strain evidence="1 2">H2C3C</strain>
    </source>
</reference>
<protein>
    <submittedName>
        <fullName evidence="1">Uncharacterized protein</fullName>
    </submittedName>
</protein>
<accession>A0A7Y9WTJ0</accession>
<dbReference type="Proteomes" id="UP000540929">
    <property type="component" value="Unassembled WGS sequence"/>
</dbReference>
<organism evidence="1 2">
    <name type="scientific">Paraburkholderia bryophila</name>
    <dbReference type="NCBI Taxonomy" id="420952"/>
    <lineage>
        <taxon>Bacteria</taxon>
        <taxon>Pseudomonadati</taxon>
        <taxon>Pseudomonadota</taxon>
        <taxon>Betaproteobacteria</taxon>
        <taxon>Burkholderiales</taxon>
        <taxon>Burkholderiaceae</taxon>
        <taxon>Paraburkholderia</taxon>
    </lineage>
</organism>
<sequence>MNCTIFCYPTGVAIALALHIQAKWLEAPCTTLT</sequence>
<evidence type="ECO:0000313" key="1">
    <source>
        <dbReference type="EMBL" id="NYH26025.1"/>
    </source>
</evidence>
<name>A0A7Y9WTJ0_9BURK</name>
<dbReference type="AlphaFoldDB" id="A0A7Y9WTJ0"/>
<comment type="caution">
    <text evidence="1">The sequence shown here is derived from an EMBL/GenBank/DDBJ whole genome shotgun (WGS) entry which is preliminary data.</text>
</comment>
<dbReference type="EMBL" id="JACCAS010000002">
    <property type="protein sequence ID" value="NYH26025.1"/>
    <property type="molecule type" value="Genomic_DNA"/>
</dbReference>
<evidence type="ECO:0000313" key="2">
    <source>
        <dbReference type="Proteomes" id="UP000540929"/>
    </source>
</evidence>
<keyword evidence="2" id="KW-1185">Reference proteome</keyword>